<dbReference type="InterPro" id="IPR014710">
    <property type="entry name" value="RmlC-like_jellyroll"/>
</dbReference>
<dbReference type="EC" id="5.1.3.13" evidence="1"/>
<organism evidence="1 2">
    <name type="scientific">Vibrio variabilis</name>
    <dbReference type="NCBI Taxonomy" id="990271"/>
    <lineage>
        <taxon>Bacteria</taxon>
        <taxon>Pseudomonadati</taxon>
        <taxon>Pseudomonadota</taxon>
        <taxon>Gammaproteobacteria</taxon>
        <taxon>Vibrionales</taxon>
        <taxon>Vibrionaceae</taxon>
        <taxon>Vibrio</taxon>
    </lineage>
</organism>
<reference evidence="2" key="2">
    <citation type="submission" date="2014-09" db="EMBL/GenBank/DDBJ databases">
        <authorList>
            <consortium name="NBRP consortium"/>
            <person name="Sawabe T."/>
            <person name="Meirelles P."/>
            <person name="Nakanishi M."/>
            <person name="Sayaka M."/>
            <person name="Hattori M."/>
            <person name="Ohkuma M."/>
        </authorList>
    </citation>
    <scope>NUCLEOTIDE SEQUENCE [LARGE SCALE GENOMIC DNA]</scope>
    <source>
        <strain evidence="2">JCM 19239</strain>
    </source>
</reference>
<evidence type="ECO:0000313" key="2">
    <source>
        <dbReference type="Proteomes" id="UP000029223"/>
    </source>
</evidence>
<dbReference type="EMBL" id="BBMS01000003">
    <property type="protein sequence ID" value="GAL24276.1"/>
    <property type="molecule type" value="Genomic_DNA"/>
</dbReference>
<dbReference type="Proteomes" id="UP000029223">
    <property type="component" value="Unassembled WGS sequence"/>
</dbReference>
<gene>
    <name evidence="1" type="ORF">JCM19239_3979</name>
</gene>
<dbReference type="InterPro" id="IPR011051">
    <property type="entry name" value="RmlC_Cupin_sf"/>
</dbReference>
<name>A0ABQ0J6D6_9VIBR</name>
<dbReference type="GO" id="GO:0008830">
    <property type="term" value="F:dTDP-4-dehydrorhamnose 3,5-epimerase activity"/>
    <property type="evidence" value="ECO:0007669"/>
    <property type="project" value="UniProtKB-EC"/>
</dbReference>
<proteinExistence type="predicted"/>
<reference evidence="2" key="1">
    <citation type="submission" date="2014-09" db="EMBL/GenBank/DDBJ databases">
        <title>Vibrio variabilis JCM 19239. (C206) whole genome shotgun sequence.</title>
        <authorList>
            <person name="Sawabe T."/>
            <person name="Meirelles P."/>
            <person name="Nakanishi M."/>
            <person name="Sayaka M."/>
            <person name="Hattori M."/>
            <person name="Ohkuma M."/>
        </authorList>
    </citation>
    <scope>NUCLEOTIDE SEQUENCE [LARGE SCALE GENOMIC DNA]</scope>
    <source>
        <strain evidence="2">JCM 19239</strain>
    </source>
</reference>
<keyword evidence="2" id="KW-1185">Reference proteome</keyword>
<accession>A0ABQ0J6D6</accession>
<keyword evidence="1" id="KW-0413">Isomerase</keyword>
<dbReference type="SUPFAM" id="SSF51182">
    <property type="entry name" value="RmlC-like cupins"/>
    <property type="match status" value="1"/>
</dbReference>
<evidence type="ECO:0000313" key="1">
    <source>
        <dbReference type="EMBL" id="GAL24276.1"/>
    </source>
</evidence>
<sequence length="51" mass="5882">MNVIDTHIPDVKIIEPQAFGDDRGFYVTSDEAEFVYKCTDYYNPHAEVSLQ</sequence>
<comment type="caution">
    <text evidence="1">The sequence shown here is derived from an EMBL/GenBank/DDBJ whole genome shotgun (WGS) entry which is preliminary data.</text>
</comment>
<protein>
    <submittedName>
        <fullName evidence="1">dTDP-4-dehydrorhamnose 3,5-epimerase</fullName>
        <ecNumber evidence="1">5.1.3.13</ecNumber>
    </submittedName>
</protein>
<dbReference type="Gene3D" id="2.60.120.10">
    <property type="entry name" value="Jelly Rolls"/>
    <property type="match status" value="1"/>
</dbReference>